<name>A0ABQ9KTZ3_HEVBR</name>
<dbReference type="PROSITE" id="PS51257">
    <property type="entry name" value="PROKAR_LIPOPROTEIN"/>
    <property type="match status" value="1"/>
</dbReference>
<protein>
    <recommendedName>
        <fullName evidence="1">HMA domain-containing protein</fullName>
    </recommendedName>
</protein>
<dbReference type="InterPro" id="IPR044526">
    <property type="entry name" value="NAKR1-3"/>
</dbReference>
<evidence type="ECO:0000259" key="1">
    <source>
        <dbReference type="Pfam" id="PF00403"/>
    </source>
</evidence>
<keyword evidence="3" id="KW-1185">Reference proteome</keyword>
<gene>
    <name evidence="2" type="ORF">P3X46_029851</name>
</gene>
<sequence>MVTLSNKSLMYFEDLTLPTFQVIVMSGSMGCARCQQRVTRVMSKMTGLREYTVDVKEKQVIVKGNCRNQQKEEDDYFKCEMNKERCCPLKLLLGSFVASCFRKQIAD</sequence>
<proteinExistence type="predicted"/>
<dbReference type="PANTHER" id="PTHR46119">
    <property type="entry name" value="OS08G0405700 PROTEIN"/>
    <property type="match status" value="1"/>
</dbReference>
<evidence type="ECO:0000313" key="3">
    <source>
        <dbReference type="Proteomes" id="UP001174677"/>
    </source>
</evidence>
<dbReference type="Pfam" id="PF00403">
    <property type="entry name" value="HMA"/>
    <property type="match status" value="1"/>
</dbReference>
<comment type="caution">
    <text evidence="2">The sequence shown here is derived from an EMBL/GenBank/DDBJ whole genome shotgun (WGS) entry which is preliminary data.</text>
</comment>
<reference evidence="2" key="1">
    <citation type="journal article" date="2023" name="Plant Biotechnol. J.">
        <title>Chromosome-level wild Hevea brasiliensis genome provides new tools for genomic-assisted breeding and valuable loci to elevate rubber yield.</title>
        <authorList>
            <person name="Cheng H."/>
            <person name="Song X."/>
            <person name="Hu Y."/>
            <person name="Wu T."/>
            <person name="Yang Q."/>
            <person name="An Z."/>
            <person name="Feng S."/>
            <person name="Deng Z."/>
            <person name="Wu W."/>
            <person name="Zeng X."/>
            <person name="Tu M."/>
            <person name="Wang X."/>
            <person name="Huang H."/>
        </authorList>
    </citation>
    <scope>NUCLEOTIDE SEQUENCE</scope>
    <source>
        <strain evidence="2">MT/VB/25A 57/8</strain>
    </source>
</reference>
<dbReference type="InterPro" id="IPR036163">
    <property type="entry name" value="HMA_dom_sf"/>
</dbReference>
<dbReference type="Proteomes" id="UP001174677">
    <property type="component" value="Chromosome 16"/>
</dbReference>
<accession>A0ABQ9KTZ3</accession>
<organism evidence="2 3">
    <name type="scientific">Hevea brasiliensis</name>
    <name type="common">Para rubber tree</name>
    <name type="synonym">Siphonia brasiliensis</name>
    <dbReference type="NCBI Taxonomy" id="3981"/>
    <lineage>
        <taxon>Eukaryota</taxon>
        <taxon>Viridiplantae</taxon>
        <taxon>Streptophyta</taxon>
        <taxon>Embryophyta</taxon>
        <taxon>Tracheophyta</taxon>
        <taxon>Spermatophyta</taxon>
        <taxon>Magnoliopsida</taxon>
        <taxon>eudicotyledons</taxon>
        <taxon>Gunneridae</taxon>
        <taxon>Pentapetalae</taxon>
        <taxon>rosids</taxon>
        <taxon>fabids</taxon>
        <taxon>Malpighiales</taxon>
        <taxon>Euphorbiaceae</taxon>
        <taxon>Crotonoideae</taxon>
        <taxon>Micrandreae</taxon>
        <taxon>Hevea</taxon>
    </lineage>
</organism>
<dbReference type="Gene3D" id="3.30.70.100">
    <property type="match status" value="1"/>
</dbReference>
<dbReference type="PANTHER" id="PTHR46119:SF15">
    <property type="entry name" value="PROTEIN SODIUM POTASSIUM ROOT DEFECTIVE 2"/>
    <property type="match status" value="1"/>
</dbReference>
<dbReference type="EMBL" id="JARPOI010000016">
    <property type="protein sequence ID" value="KAJ9147725.1"/>
    <property type="molecule type" value="Genomic_DNA"/>
</dbReference>
<dbReference type="SUPFAM" id="SSF55008">
    <property type="entry name" value="HMA, heavy metal-associated domain"/>
    <property type="match status" value="1"/>
</dbReference>
<evidence type="ECO:0000313" key="2">
    <source>
        <dbReference type="EMBL" id="KAJ9147725.1"/>
    </source>
</evidence>
<feature type="domain" description="HMA" evidence="1">
    <location>
        <begin position="28"/>
        <end position="65"/>
    </location>
</feature>
<dbReference type="InterPro" id="IPR006121">
    <property type="entry name" value="HMA_dom"/>
</dbReference>